<dbReference type="GO" id="GO:0005975">
    <property type="term" value="P:carbohydrate metabolic process"/>
    <property type="evidence" value="ECO:0007669"/>
    <property type="project" value="InterPro"/>
</dbReference>
<name>A0A1Y0VQJ9_PEDPE</name>
<sequence>MRRKIISLGMLIGCILILVGCGQKQPQTKIPKADADHLTITTQYHKNKQNIELLHNFLKDSMVQKAGIYTNFNNNQKKSDNATGHDMLSESSGLWLEYLAQTYQNKAFREFYKNTKKYFDQGRQFSYRIDGKTKKKSDVNATLDDLRIIRALQIYAQNNNSKKYRHEAAERFAMLQTTSIQKARVLNFYDVRTKKASNESSLAYYDLATLKYFESVSKKERGYYREQLKLVEKGYLGDIFPLYAPSYNWKTNQYGTKNLNTSEALITVLHLAEIGKMKPETVSWLKMQIDNKKLYNSYTTAGAIEDHNQSTGNYAIAAMIFARNGDRKYYQKAMNLVWDDQVRNKNSKIYGALGDTKDNDAYSFNNLLALLTSQY</sequence>
<proteinExistence type="predicted"/>
<evidence type="ECO:0008006" key="3">
    <source>
        <dbReference type="Google" id="ProtNLM"/>
    </source>
</evidence>
<evidence type="ECO:0000313" key="2">
    <source>
        <dbReference type="Proteomes" id="UP000196118"/>
    </source>
</evidence>
<dbReference type="Gene3D" id="1.50.10.10">
    <property type="match status" value="1"/>
</dbReference>
<dbReference type="SUPFAM" id="SSF48208">
    <property type="entry name" value="Six-hairpin glycosidases"/>
    <property type="match status" value="1"/>
</dbReference>
<organism evidence="1 2">
    <name type="scientific">Pediococcus pentosaceus</name>
    <dbReference type="NCBI Taxonomy" id="1255"/>
    <lineage>
        <taxon>Bacteria</taxon>
        <taxon>Bacillati</taxon>
        <taxon>Bacillota</taxon>
        <taxon>Bacilli</taxon>
        <taxon>Lactobacillales</taxon>
        <taxon>Lactobacillaceae</taxon>
        <taxon>Pediococcus</taxon>
    </lineage>
</organism>
<evidence type="ECO:0000313" key="1">
    <source>
        <dbReference type="EMBL" id="ARW20412.1"/>
    </source>
</evidence>
<dbReference type="InterPro" id="IPR012341">
    <property type="entry name" value="6hp_glycosidase-like_sf"/>
</dbReference>
<dbReference type="Proteomes" id="UP000196118">
    <property type="component" value="Chromosome"/>
</dbReference>
<dbReference type="AlphaFoldDB" id="A0A1Y0VQJ9"/>
<accession>A0A1Y0VQJ9</accession>
<gene>
    <name evidence="1" type="ORF">S100892_01869</name>
</gene>
<reference evidence="1 2" key="1">
    <citation type="submission" date="2017-05" db="EMBL/GenBank/DDBJ databases">
        <title>Genome sequence of Pediococcus pentosaceus strain SRCM100892.</title>
        <authorList>
            <person name="Cho S.H."/>
        </authorList>
    </citation>
    <scope>NUCLEOTIDE SEQUENCE [LARGE SCALE GENOMIC DNA]</scope>
    <source>
        <strain evidence="1 2">SRCM100892</strain>
    </source>
</reference>
<dbReference type="EMBL" id="CP021474">
    <property type="protein sequence ID" value="ARW20412.1"/>
    <property type="molecule type" value="Genomic_DNA"/>
</dbReference>
<dbReference type="InterPro" id="IPR008928">
    <property type="entry name" value="6-hairpin_glycosidase_sf"/>
</dbReference>
<protein>
    <recommendedName>
        <fullName evidence="3">Glycosyl hydrolase family 8</fullName>
    </recommendedName>
</protein>
<dbReference type="PROSITE" id="PS51257">
    <property type="entry name" value="PROKAR_LIPOPROTEIN"/>
    <property type="match status" value="1"/>
</dbReference>